<sequence>EVGIPEPVRYPEEPPYTAVIPMSAKTENQMNAKLEILNDIIEKLNNQGTNIHLIDYNEFAKLFNLKALNIFNLPSQILSLHEYSGLTWFGAYAPSHKFEELIEKTDELYRKHGVPPFNYLKIMKGGHYGIFRPIFRFKKFKDQEKIVKLLEEIADVCIDLGCIPYKTPSWITAKLREKINPGWIALFEKVKHCMDPNNIFNPGRWNT</sequence>
<feature type="domain" description="FAD-binding oxidoreductase/transferase type 4 C-terminal" evidence="3">
    <location>
        <begin position="173"/>
        <end position="203"/>
    </location>
</feature>
<feature type="domain" description="FAD-binding oxidoreductase/transferase type 4 C-terminal" evidence="3">
    <location>
        <begin position="10"/>
        <end position="161"/>
    </location>
</feature>
<dbReference type="EMBL" id="BART01017597">
    <property type="protein sequence ID" value="GAG79598.1"/>
    <property type="molecule type" value="Genomic_DNA"/>
</dbReference>
<gene>
    <name evidence="4" type="ORF">S01H4_33435</name>
</gene>
<keyword evidence="1" id="KW-0285">Flavoprotein</keyword>
<dbReference type="GO" id="GO:0003824">
    <property type="term" value="F:catalytic activity"/>
    <property type="evidence" value="ECO:0007669"/>
    <property type="project" value="InterPro"/>
</dbReference>
<evidence type="ECO:0000256" key="1">
    <source>
        <dbReference type="ARBA" id="ARBA00022630"/>
    </source>
</evidence>
<evidence type="ECO:0000313" key="4">
    <source>
        <dbReference type="EMBL" id="GAG79598.1"/>
    </source>
</evidence>
<dbReference type="Gene3D" id="1.10.45.10">
    <property type="entry name" value="Vanillyl-alcohol Oxidase, Chain A, domain 4"/>
    <property type="match status" value="1"/>
</dbReference>
<dbReference type="InterPro" id="IPR004113">
    <property type="entry name" value="FAD-bd_oxidored_4_C"/>
</dbReference>
<evidence type="ECO:0000259" key="3">
    <source>
        <dbReference type="Pfam" id="PF02913"/>
    </source>
</evidence>
<name>X1B604_9ZZZZ</name>
<reference evidence="4" key="1">
    <citation type="journal article" date="2014" name="Front. Microbiol.">
        <title>High frequency of phylogenetically diverse reductive dehalogenase-homologous genes in deep subseafloor sedimentary metagenomes.</title>
        <authorList>
            <person name="Kawai M."/>
            <person name="Futagami T."/>
            <person name="Toyoda A."/>
            <person name="Takaki Y."/>
            <person name="Nishi S."/>
            <person name="Hori S."/>
            <person name="Arai W."/>
            <person name="Tsubouchi T."/>
            <person name="Morono Y."/>
            <person name="Uchiyama I."/>
            <person name="Ito T."/>
            <person name="Fujiyama A."/>
            <person name="Inagaki F."/>
            <person name="Takami H."/>
        </authorList>
    </citation>
    <scope>NUCLEOTIDE SEQUENCE</scope>
    <source>
        <strain evidence="4">Expedition CK06-06</strain>
    </source>
</reference>
<comment type="caution">
    <text evidence="4">The sequence shown here is derived from an EMBL/GenBank/DDBJ whole genome shotgun (WGS) entry which is preliminary data.</text>
</comment>
<organism evidence="4">
    <name type="scientific">marine sediment metagenome</name>
    <dbReference type="NCBI Taxonomy" id="412755"/>
    <lineage>
        <taxon>unclassified sequences</taxon>
        <taxon>metagenomes</taxon>
        <taxon>ecological metagenomes</taxon>
    </lineage>
</organism>
<dbReference type="SUPFAM" id="SSF55103">
    <property type="entry name" value="FAD-linked oxidases, C-terminal domain"/>
    <property type="match status" value="1"/>
</dbReference>
<keyword evidence="2" id="KW-0274">FAD</keyword>
<protein>
    <recommendedName>
        <fullName evidence="3">FAD-binding oxidoreductase/transferase type 4 C-terminal domain-containing protein</fullName>
    </recommendedName>
</protein>
<accession>X1B604</accession>
<evidence type="ECO:0000256" key="2">
    <source>
        <dbReference type="ARBA" id="ARBA00022827"/>
    </source>
</evidence>
<dbReference type="Pfam" id="PF02913">
    <property type="entry name" value="FAD-oxidase_C"/>
    <property type="match status" value="2"/>
</dbReference>
<dbReference type="AlphaFoldDB" id="X1B604"/>
<dbReference type="InterPro" id="IPR016171">
    <property type="entry name" value="Vanillyl_alc_oxidase_C-sub2"/>
</dbReference>
<feature type="non-terminal residue" evidence="4">
    <location>
        <position position="1"/>
    </location>
</feature>
<proteinExistence type="predicted"/>
<dbReference type="InterPro" id="IPR016164">
    <property type="entry name" value="FAD-linked_Oxase-like_C"/>
</dbReference>
<dbReference type="GO" id="GO:0050660">
    <property type="term" value="F:flavin adenine dinucleotide binding"/>
    <property type="evidence" value="ECO:0007669"/>
    <property type="project" value="InterPro"/>
</dbReference>